<feature type="region of interest" description="Disordered" evidence="1">
    <location>
        <begin position="65"/>
        <end position="119"/>
    </location>
</feature>
<evidence type="ECO:0000313" key="3">
    <source>
        <dbReference type="Proteomes" id="UP000501690"/>
    </source>
</evidence>
<evidence type="ECO:0000313" key="2">
    <source>
        <dbReference type="EMBL" id="QCD79120.1"/>
    </source>
</evidence>
<name>A0A4D6KR19_VIGUN</name>
<proteinExistence type="predicted"/>
<evidence type="ECO:0000256" key="1">
    <source>
        <dbReference type="SAM" id="MobiDB-lite"/>
    </source>
</evidence>
<accession>A0A4D6KR19</accession>
<dbReference type="EMBL" id="CP039345">
    <property type="protein sequence ID" value="QCD79120.1"/>
    <property type="molecule type" value="Genomic_DNA"/>
</dbReference>
<dbReference type="Proteomes" id="UP000501690">
    <property type="component" value="Linkage Group LG1"/>
</dbReference>
<reference evidence="2 3" key="1">
    <citation type="submission" date="2019-04" db="EMBL/GenBank/DDBJ databases">
        <title>An improved genome assembly and genetic linkage map for asparagus bean, Vigna unguiculata ssp. sesquipedialis.</title>
        <authorList>
            <person name="Xia Q."/>
            <person name="Zhang R."/>
            <person name="Dong Y."/>
        </authorList>
    </citation>
    <scope>NUCLEOTIDE SEQUENCE [LARGE SCALE GENOMIC DNA]</scope>
    <source>
        <tissue evidence="2">Leaf</tissue>
    </source>
</reference>
<keyword evidence="3" id="KW-1185">Reference proteome</keyword>
<dbReference type="AlphaFoldDB" id="A0A4D6KR19"/>
<sequence>MGCTRRKERRSIWGVDEVKKGVRVVTEGSRPAAPFFFQKTLTKLRLLPSHGSLFFSTPPQLQPLSPFASVSASPHHHDTGPLARRRHPSTPETSTPSSAARRLHSRGSDDQPTLLPPPPFHTGAVAVHLRTTGVVANATLVIETFSLVTVARKPLEPVAKIPFLPPA</sequence>
<protein>
    <submittedName>
        <fullName evidence="2">Uncharacterized protein</fullName>
    </submittedName>
</protein>
<gene>
    <name evidence="2" type="ORF">DEO72_LG1g2759</name>
</gene>
<organism evidence="2 3">
    <name type="scientific">Vigna unguiculata</name>
    <name type="common">Cowpea</name>
    <dbReference type="NCBI Taxonomy" id="3917"/>
    <lineage>
        <taxon>Eukaryota</taxon>
        <taxon>Viridiplantae</taxon>
        <taxon>Streptophyta</taxon>
        <taxon>Embryophyta</taxon>
        <taxon>Tracheophyta</taxon>
        <taxon>Spermatophyta</taxon>
        <taxon>Magnoliopsida</taxon>
        <taxon>eudicotyledons</taxon>
        <taxon>Gunneridae</taxon>
        <taxon>Pentapetalae</taxon>
        <taxon>rosids</taxon>
        <taxon>fabids</taxon>
        <taxon>Fabales</taxon>
        <taxon>Fabaceae</taxon>
        <taxon>Papilionoideae</taxon>
        <taxon>50 kb inversion clade</taxon>
        <taxon>NPAAA clade</taxon>
        <taxon>indigoferoid/millettioid clade</taxon>
        <taxon>Phaseoleae</taxon>
        <taxon>Vigna</taxon>
    </lineage>
</organism>